<evidence type="ECO:0000313" key="2">
    <source>
        <dbReference type="Proteomes" id="UP001153954"/>
    </source>
</evidence>
<keyword evidence="2" id="KW-1185">Reference proteome</keyword>
<gene>
    <name evidence="1" type="ORF">EEDITHA_LOCUS9641</name>
</gene>
<sequence>MFDARPNLKQQAEHIGTKAVSVWTDTLKMQESRRQIVPVYRIKLKVSSAFRTVSEDAVCVIAGMLPITVEDPKSSLLAKKITTLCPEELKTEERQNNIRQWQVLWDATTKGRWTYRLILQVNN</sequence>
<dbReference type="EMBL" id="CAKOGL010000013">
    <property type="protein sequence ID" value="CAH2094038.1"/>
    <property type="molecule type" value="Genomic_DNA"/>
</dbReference>
<dbReference type="Proteomes" id="UP001153954">
    <property type="component" value="Unassembled WGS sequence"/>
</dbReference>
<evidence type="ECO:0000313" key="1">
    <source>
        <dbReference type="EMBL" id="CAH2094038.1"/>
    </source>
</evidence>
<protein>
    <submittedName>
        <fullName evidence="1">Uncharacterized protein</fullName>
    </submittedName>
</protein>
<organism evidence="1 2">
    <name type="scientific">Euphydryas editha</name>
    <name type="common">Edith's checkerspot</name>
    <dbReference type="NCBI Taxonomy" id="104508"/>
    <lineage>
        <taxon>Eukaryota</taxon>
        <taxon>Metazoa</taxon>
        <taxon>Ecdysozoa</taxon>
        <taxon>Arthropoda</taxon>
        <taxon>Hexapoda</taxon>
        <taxon>Insecta</taxon>
        <taxon>Pterygota</taxon>
        <taxon>Neoptera</taxon>
        <taxon>Endopterygota</taxon>
        <taxon>Lepidoptera</taxon>
        <taxon>Glossata</taxon>
        <taxon>Ditrysia</taxon>
        <taxon>Papilionoidea</taxon>
        <taxon>Nymphalidae</taxon>
        <taxon>Nymphalinae</taxon>
        <taxon>Euphydryas</taxon>
    </lineage>
</organism>
<proteinExistence type="predicted"/>
<comment type="caution">
    <text evidence="1">The sequence shown here is derived from an EMBL/GenBank/DDBJ whole genome shotgun (WGS) entry which is preliminary data.</text>
</comment>
<dbReference type="AlphaFoldDB" id="A0AAU9U7T2"/>
<accession>A0AAU9U7T2</accession>
<name>A0AAU9U7T2_EUPED</name>
<reference evidence="1" key="1">
    <citation type="submission" date="2022-03" db="EMBL/GenBank/DDBJ databases">
        <authorList>
            <person name="Tunstrom K."/>
        </authorList>
    </citation>
    <scope>NUCLEOTIDE SEQUENCE</scope>
</reference>